<reference evidence="3" key="1">
    <citation type="journal article" date="2012" name="Nature">
        <title>A physical, genetic and functional sequence assembly of the barley genome.</title>
        <authorList>
            <consortium name="The International Barley Genome Sequencing Consortium"/>
            <person name="Mayer K.F."/>
            <person name="Waugh R."/>
            <person name="Brown J.W."/>
            <person name="Schulman A."/>
            <person name="Langridge P."/>
            <person name="Platzer M."/>
            <person name="Fincher G.B."/>
            <person name="Muehlbauer G.J."/>
            <person name="Sato K."/>
            <person name="Close T.J."/>
            <person name="Wise R.P."/>
            <person name="Stein N."/>
        </authorList>
    </citation>
    <scope>NUCLEOTIDE SEQUENCE [LARGE SCALE GENOMIC DNA]</scope>
    <source>
        <strain evidence="3">cv. Morex</strain>
    </source>
</reference>
<dbReference type="Gramene" id="HORVU.MOREX.r2.2HG0141400.1">
    <property type="protein sequence ID" value="HORVU.MOREX.r2.2HG0141400.1.CDS.1"/>
    <property type="gene ID" value="HORVU.MOREX.r2.2HG0141400"/>
</dbReference>
<evidence type="ECO:0000313" key="2">
    <source>
        <dbReference type="EnsemblPlants" id="HORVU.MOREX.r3.2HG0171260.1.CDS1"/>
    </source>
</evidence>
<accession>A0A8I6XAN9</accession>
<dbReference type="EnsemblPlants" id="HORVU.MOREX.r3.2HG0171260.1">
    <property type="protein sequence ID" value="HORVU.MOREX.r3.2HG0171260.1.CDS1"/>
    <property type="gene ID" value="HORVU.MOREX.r3.2HG0171260"/>
</dbReference>
<dbReference type="SMR" id="A0A8I6XAN9"/>
<sequence>MQPKQKKARIEQIGVRRQLKSNTPSKDSIAMENPEYVATEEEVRSSKLTIKHRNRVAAGKRQTLMHQRNEEFTRRRKQTVVEPSKEDTSMTETCDENNQPLEQPQVMTYSKNLDFILAFHLNINISVQLTIYSG</sequence>
<proteinExistence type="predicted"/>
<keyword evidence="3" id="KW-1185">Reference proteome</keyword>
<feature type="region of interest" description="Disordered" evidence="1">
    <location>
        <begin position="1"/>
        <end position="29"/>
    </location>
</feature>
<name>A0A8I6XAN9_HORVV</name>
<protein>
    <submittedName>
        <fullName evidence="2">Uncharacterized protein</fullName>
    </submittedName>
</protein>
<feature type="region of interest" description="Disordered" evidence="1">
    <location>
        <begin position="60"/>
        <end position="101"/>
    </location>
</feature>
<feature type="compositionally biased region" description="Polar residues" evidence="1">
    <location>
        <begin position="90"/>
        <end position="101"/>
    </location>
</feature>
<dbReference type="Proteomes" id="UP000011116">
    <property type="component" value="Chromosome 2H"/>
</dbReference>
<organism evidence="2 3">
    <name type="scientific">Hordeum vulgare subsp. vulgare</name>
    <name type="common">Domesticated barley</name>
    <dbReference type="NCBI Taxonomy" id="112509"/>
    <lineage>
        <taxon>Eukaryota</taxon>
        <taxon>Viridiplantae</taxon>
        <taxon>Streptophyta</taxon>
        <taxon>Embryophyta</taxon>
        <taxon>Tracheophyta</taxon>
        <taxon>Spermatophyta</taxon>
        <taxon>Magnoliopsida</taxon>
        <taxon>Liliopsida</taxon>
        <taxon>Poales</taxon>
        <taxon>Poaceae</taxon>
        <taxon>BOP clade</taxon>
        <taxon>Pooideae</taxon>
        <taxon>Triticodae</taxon>
        <taxon>Triticeae</taxon>
        <taxon>Hordeinae</taxon>
        <taxon>Hordeum</taxon>
    </lineage>
</organism>
<dbReference type="Gramene" id="HORVU.MOREX.r3.2HG0171260.1">
    <property type="protein sequence ID" value="HORVU.MOREX.r3.2HG0171260.1.CDS1"/>
    <property type="gene ID" value="HORVU.MOREX.r3.2HG0171260"/>
</dbReference>
<reference evidence="2" key="2">
    <citation type="submission" date="2020-10" db="EMBL/GenBank/DDBJ databases">
        <authorList>
            <person name="Scholz U."/>
            <person name="Mascher M."/>
            <person name="Fiebig A."/>
        </authorList>
    </citation>
    <scope>NUCLEOTIDE SEQUENCE [LARGE SCALE GENOMIC DNA]</scope>
    <source>
        <strain evidence="2">cv. Morex</strain>
    </source>
</reference>
<dbReference type="AlphaFoldDB" id="A0A8I6XAN9"/>
<reference evidence="2" key="3">
    <citation type="submission" date="2022-01" db="UniProtKB">
        <authorList>
            <consortium name="EnsemblPlants"/>
        </authorList>
    </citation>
    <scope>IDENTIFICATION</scope>
    <source>
        <strain evidence="2">subsp. vulgare</strain>
    </source>
</reference>
<evidence type="ECO:0000256" key="1">
    <source>
        <dbReference type="SAM" id="MobiDB-lite"/>
    </source>
</evidence>
<evidence type="ECO:0000313" key="3">
    <source>
        <dbReference type="Proteomes" id="UP000011116"/>
    </source>
</evidence>